<dbReference type="AlphaFoldDB" id="A0A8E6B669"/>
<feature type="region of interest" description="Disordered" evidence="3">
    <location>
        <begin position="32"/>
        <end position="53"/>
    </location>
</feature>
<keyword evidence="6" id="KW-1185">Reference proteome</keyword>
<proteinExistence type="inferred from homology"/>
<dbReference type="Gene3D" id="3.40.50.2300">
    <property type="match status" value="2"/>
</dbReference>
<dbReference type="PANTHER" id="PTHR47151">
    <property type="entry name" value="LEU/ILE/VAL-BINDING ABC TRANSPORTER SUBUNIT"/>
    <property type="match status" value="1"/>
</dbReference>
<dbReference type="InterPro" id="IPR028081">
    <property type="entry name" value="Leu-bd"/>
</dbReference>
<evidence type="ECO:0000259" key="4">
    <source>
        <dbReference type="Pfam" id="PF13458"/>
    </source>
</evidence>
<feature type="domain" description="Leucine-binding protein" evidence="4">
    <location>
        <begin position="60"/>
        <end position="423"/>
    </location>
</feature>
<dbReference type="CDD" id="cd06342">
    <property type="entry name" value="PBP1_ABC_LIVBP-like"/>
    <property type="match status" value="1"/>
</dbReference>
<evidence type="ECO:0000256" key="2">
    <source>
        <dbReference type="ARBA" id="ARBA00022729"/>
    </source>
</evidence>
<dbReference type="RefSeq" id="WP_213496768.1">
    <property type="nucleotide sequence ID" value="NZ_CP074694.1"/>
</dbReference>
<sequence length="442" mass="47190">MTVKKPNWQIFSALGICLTLSVLITGCDSGGSKPSAATKASTPSTAEAVNPSGLGNPDVIKIVSSLPRTGSAKGQTDTIVNGIRMAFEEAGNKVGSFKIEYEDLDDATAADGKWTPERETANANKAIQDPDVMIFLGPYNSGAASTSMPILNKASLLMVSPACTAIGLTKKEGAEPGEPEKYRPAGTINFTRVVPADDIQGPVAADFAKSKGVKTVCILDDNEVYGKGLATIFKDRCEEIQLKVLGKQESIDYKQSDFRTLMKRIKNQFNPDCIYFGGTSQTGAGQIAKDMVAEGLEKTILIIPDGCYEAAFIQAAGADVFKKLTCYCTFGGMPPDQLKGKGAEFVANYKKRFNADPEGYAVYGYECGKVALEAIKKAGKKDRAAITQAALSIKDFKDGALGTWSFDKNGDTTSTTLSISTIKPNAKGTMDFDFVKLLELQK</sequence>
<keyword evidence="2" id="KW-0732">Signal</keyword>
<protein>
    <submittedName>
        <fullName evidence="5">Branched-chain amino acid ABC transporter substrate-binding protein</fullName>
    </submittedName>
</protein>
<feature type="compositionally biased region" description="Low complexity" evidence="3">
    <location>
        <begin position="32"/>
        <end position="46"/>
    </location>
</feature>
<evidence type="ECO:0000256" key="3">
    <source>
        <dbReference type="SAM" id="MobiDB-lite"/>
    </source>
</evidence>
<name>A0A8E6B669_9BACT</name>
<dbReference type="EMBL" id="CP074694">
    <property type="protein sequence ID" value="QVL32117.1"/>
    <property type="molecule type" value="Genomic_DNA"/>
</dbReference>
<evidence type="ECO:0000313" key="6">
    <source>
        <dbReference type="Proteomes" id="UP000676194"/>
    </source>
</evidence>
<reference evidence="5" key="1">
    <citation type="submission" date="2021-05" db="EMBL/GenBank/DDBJ databases">
        <title>Complete genome sequence of the cellulolytic planctomycete Telmatocola sphagniphila SP2T and characterization of the first cellulase from planctomycetes.</title>
        <authorList>
            <person name="Rakitin A.L."/>
            <person name="Beletsky A.V."/>
            <person name="Naumoff D.G."/>
            <person name="Kulichevskaya I.S."/>
            <person name="Mardanov A.V."/>
            <person name="Ravin N.V."/>
            <person name="Dedysh S.N."/>
        </authorList>
    </citation>
    <scope>NUCLEOTIDE SEQUENCE</scope>
    <source>
        <strain evidence="5">SP2T</strain>
    </source>
</reference>
<evidence type="ECO:0000256" key="1">
    <source>
        <dbReference type="ARBA" id="ARBA00010062"/>
    </source>
</evidence>
<dbReference type="PROSITE" id="PS51257">
    <property type="entry name" value="PROKAR_LIPOPROTEIN"/>
    <property type="match status" value="1"/>
</dbReference>
<accession>A0A8E6B669</accession>
<organism evidence="5 6">
    <name type="scientific">Telmatocola sphagniphila</name>
    <dbReference type="NCBI Taxonomy" id="1123043"/>
    <lineage>
        <taxon>Bacteria</taxon>
        <taxon>Pseudomonadati</taxon>
        <taxon>Planctomycetota</taxon>
        <taxon>Planctomycetia</taxon>
        <taxon>Gemmatales</taxon>
        <taxon>Gemmataceae</taxon>
    </lineage>
</organism>
<gene>
    <name evidence="5" type="ORF">KIH39_25325</name>
</gene>
<dbReference type="Pfam" id="PF13458">
    <property type="entry name" value="Peripla_BP_6"/>
    <property type="match status" value="1"/>
</dbReference>
<dbReference type="SUPFAM" id="SSF53822">
    <property type="entry name" value="Periplasmic binding protein-like I"/>
    <property type="match status" value="1"/>
</dbReference>
<comment type="similarity">
    <text evidence="1">Belongs to the leucine-binding protein family.</text>
</comment>
<dbReference type="InterPro" id="IPR028082">
    <property type="entry name" value="Peripla_BP_I"/>
</dbReference>
<dbReference type="KEGG" id="tsph:KIH39_25325"/>
<dbReference type="PANTHER" id="PTHR47151:SF2">
    <property type="entry name" value="AMINO ACID BINDING PROTEIN"/>
    <property type="match status" value="1"/>
</dbReference>
<dbReference type="Proteomes" id="UP000676194">
    <property type="component" value="Chromosome"/>
</dbReference>
<evidence type="ECO:0000313" key="5">
    <source>
        <dbReference type="EMBL" id="QVL32117.1"/>
    </source>
</evidence>